<proteinExistence type="predicted"/>
<dbReference type="EMBL" id="QLMJ01000019">
    <property type="protein sequence ID" value="RAK28670.1"/>
    <property type="molecule type" value="Genomic_DNA"/>
</dbReference>
<accession>A0A327Z1N6</accession>
<sequence length="91" mass="10115">MLRWFGFLVLDVLGLRSGRIVRREHVWGLWLGEELTEQSSATLQSDVLPPAVSPDGGARRPHAIGGFGPVNHEISWTGVRSEGYPRKLQPL</sequence>
<comment type="caution">
    <text evidence="2">The sequence shown here is derived from an EMBL/GenBank/DDBJ whole genome shotgun (WGS) entry which is preliminary data.</text>
</comment>
<evidence type="ECO:0000313" key="2">
    <source>
        <dbReference type="EMBL" id="RAK28670.1"/>
    </source>
</evidence>
<name>A0A327Z1N6_9ACTN</name>
<organism evidence="2 3">
    <name type="scientific">Actinoplanes lutulentus</name>
    <dbReference type="NCBI Taxonomy" id="1287878"/>
    <lineage>
        <taxon>Bacteria</taxon>
        <taxon>Bacillati</taxon>
        <taxon>Actinomycetota</taxon>
        <taxon>Actinomycetes</taxon>
        <taxon>Micromonosporales</taxon>
        <taxon>Micromonosporaceae</taxon>
        <taxon>Actinoplanes</taxon>
    </lineage>
</organism>
<keyword evidence="3" id="KW-1185">Reference proteome</keyword>
<dbReference type="Proteomes" id="UP000249341">
    <property type="component" value="Unassembled WGS sequence"/>
</dbReference>
<evidence type="ECO:0000313" key="3">
    <source>
        <dbReference type="Proteomes" id="UP000249341"/>
    </source>
</evidence>
<evidence type="ECO:0000256" key="1">
    <source>
        <dbReference type="SAM" id="MobiDB-lite"/>
    </source>
</evidence>
<feature type="region of interest" description="Disordered" evidence="1">
    <location>
        <begin position="42"/>
        <end position="69"/>
    </location>
</feature>
<dbReference type="AlphaFoldDB" id="A0A327Z1N6"/>
<gene>
    <name evidence="2" type="ORF">B0I29_1197</name>
</gene>
<protein>
    <submittedName>
        <fullName evidence="2">Uncharacterized protein</fullName>
    </submittedName>
</protein>
<reference evidence="2 3" key="1">
    <citation type="submission" date="2018-06" db="EMBL/GenBank/DDBJ databases">
        <title>Genomic Encyclopedia of Type Strains, Phase III (KMG-III): the genomes of soil and plant-associated and newly described type strains.</title>
        <authorList>
            <person name="Whitman W."/>
        </authorList>
    </citation>
    <scope>NUCLEOTIDE SEQUENCE [LARGE SCALE GENOMIC DNA]</scope>
    <source>
        <strain evidence="2 3">CGMCC 4.7090</strain>
    </source>
</reference>